<dbReference type="Pfam" id="PF08447">
    <property type="entry name" value="PAS_3"/>
    <property type="match status" value="1"/>
</dbReference>
<dbReference type="InterPro" id="IPR052155">
    <property type="entry name" value="Biofilm_reg_signaling"/>
</dbReference>
<dbReference type="RefSeq" id="WP_070176903.1">
    <property type="nucleotide sequence ID" value="NZ_BMJR01000003.1"/>
</dbReference>
<dbReference type="Gene3D" id="3.30.450.20">
    <property type="entry name" value="PAS domain"/>
    <property type="match status" value="1"/>
</dbReference>
<feature type="domain" description="EAL" evidence="3">
    <location>
        <begin position="318"/>
        <end position="572"/>
    </location>
</feature>
<dbReference type="InterPro" id="IPR013655">
    <property type="entry name" value="PAS_fold_3"/>
</dbReference>
<dbReference type="FunFam" id="3.30.70.270:FF:000001">
    <property type="entry name" value="Diguanylate cyclase domain protein"/>
    <property type="match status" value="1"/>
</dbReference>
<dbReference type="PANTHER" id="PTHR44757">
    <property type="entry name" value="DIGUANYLATE CYCLASE DGCP"/>
    <property type="match status" value="1"/>
</dbReference>
<dbReference type="InterPro" id="IPR029787">
    <property type="entry name" value="Nucleotide_cyclase"/>
</dbReference>
<organism evidence="5 6">
    <name type="scientific">Alteromonas lipolytica</name>
    <dbReference type="NCBI Taxonomy" id="1856405"/>
    <lineage>
        <taxon>Bacteria</taxon>
        <taxon>Pseudomonadati</taxon>
        <taxon>Pseudomonadota</taxon>
        <taxon>Gammaproteobacteria</taxon>
        <taxon>Alteromonadales</taxon>
        <taxon>Alteromonadaceae</taxon>
        <taxon>Alteromonas/Salinimonas group</taxon>
        <taxon>Alteromonas</taxon>
    </lineage>
</organism>
<evidence type="ECO:0000313" key="6">
    <source>
        <dbReference type="Proteomes" id="UP000176037"/>
    </source>
</evidence>
<dbReference type="InterPro" id="IPR001633">
    <property type="entry name" value="EAL_dom"/>
</dbReference>
<keyword evidence="6" id="KW-1185">Reference proteome</keyword>
<dbReference type="SMART" id="SM00091">
    <property type="entry name" value="PAS"/>
    <property type="match status" value="1"/>
</dbReference>
<dbReference type="Proteomes" id="UP000176037">
    <property type="component" value="Unassembled WGS sequence"/>
</dbReference>
<feature type="domain" description="PAS" evidence="2">
    <location>
        <begin position="38"/>
        <end position="90"/>
    </location>
</feature>
<dbReference type="PANTHER" id="PTHR44757:SF2">
    <property type="entry name" value="BIOFILM ARCHITECTURE MAINTENANCE PROTEIN MBAA"/>
    <property type="match status" value="1"/>
</dbReference>
<protein>
    <submittedName>
        <fullName evidence="5">Diguanylate cyclase</fullName>
    </submittedName>
</protein>
<dbReference type="NCBIfam" id="TIGR00229">
    <property type="entry name" value="sensory_box"/>
    <property type="match status" value="1"/>
</dbReference>
<gene>
    <name evidence="5" type="ORF">BFC17_20695</name>
</gene>
<dbReference type="OrthoDB" id="1316910at2"/>
<dbReference type="CDD" id="cd01949">
    <property type="entry name" value="GGDEF"/>
    <property type="match status" value="1"/>
</dbReference>
<sequence length="576" mass="64475">MHSKDWQKTDFDDSYDAAEQKFLELICSLTKVSIQGYDKHRNVIYWNDSSEDIYGYSRDEALGQKLEALIIPPPMRAEVLRLHSQWLEQGIPIPSAQLPLMHKDGSTVHVFSSHVMLKTHTDSPEMFCIDIDLSEQHAATEKLAQMASTDLLTGLPNRRHLETTLQSRITSAALAKEQFALLFLDLDMFKEVNDSLGHSWGDELLRGVALRLQQCLAGKGLITRFGGDEFVVVSDALDEAGAALLAEKLTHCFHDAFELGGENVRITLSVGISMFPGDGNEAGDLLKNADLAMYDAKAKGRNRYEFFSAALSEQLQEVRTLSAQLHESLVNNEFELLYQPQFDLMTGTITACEALLRWHPAHGGENVSPAVFIPLAERTDLIVQIGRWVMQQACGQVKRWQKKGINLRVDINVSARELVEPDYFARLDACRLSHGLTPQDIGIELTENILIKADNDVLEALKQQRQKGVEISIDDFGVGYSSLSYLRQFPVSHLKIDRTFLKDAPSKAYDSALMEAIVNVGHKLDLLIVAEGVETEEQARYCKELKVEYAQGYLFAKPLTVDAFEALFAKTSRGNQ</sequence>
<dbReference type="SUPFAM" id="SSF55785">
    <property type="entry name" value="PYP-like sensor domain (PAS domain)"/>
    <property type="match status" value="1"/>
</dbReference>
<evidence type="ECO:0000259" key="4">
    <source>
        <dbReference type="PROSITE" id="PS50887"/>
    </source>
</evidence>
<dbReference type="Gene3D" id="3.20.20.450">
    <property type="entry name" value="EAL domain"/>
    <property type="match status" value="1"/>
</dbReference>
<dbReference type="Pfam" id="PF00563">
    <property type="entry name" value="EAL"/>
    <property type="match status" value="1"/>
</dbReference>
<dbReference type="SMART" id="SM00267">
    <property type="entry name" value="GGDEF"/>
    <property type="match status" value="1"/>
</dbReference>
<accession>A0A1E8FDY8</accession>
<dbReference type="Pfam" id="PF00990">
    <property type="entry name" value="GGDEF"/>
    <property type="match status" value="1"/>
</dbReference>
<dbReference type="InterPro" id="IPR035965">
    <property type="entry name" value="PAS-like_dom_sf"/>
</dbReference>
<evidence type="ECO:0000256" key="1">
    <source>
        <dbReference type="ARBA" id="ARBA00001946"/>
    </source>
</evidence>
<comment type="cofactor">
    <cofactor evidence="1">
        <name>Mg(2+)</name>
        <dbReference type="ChEBI" id="CHEBI:18420"/>
    </cofactor>
</comment>
<dbReference type="SUPFAM" id="SSF55073">
    <property type="entry name" value="Nucleotide cyclase"/>
    <property type="match status" value="1"/>
</dbReference>
<dbReference type="InterPro" id="IPR000160">
    <property type="entry name" value="GGDEF_dom"/>
</dbReference>
<evidence type="ECO:0000313" key="5">
    <source>
        <dbReference type="EMBL" id="OFI33976.1"/>
    </source>
</evidence>
<dbReference type="CDD" id="cd01948">
    <property type="entry name" value="EAL"/>
    <property type="match status" value="1"/>
</dbReference>
<name>A0A1E8FDY8_9ALTE</name>
<dbReference type="InterPro" id="IPR043128">
    <property type="entry name" value="Rev_trsase/Diguanyl_cyclase"/>
</dbReference>
<dbReference type="PROSITE" id="PS50883">
    <property type="entry name" value="EAL"/>
    <property type="match status" value="1"/>
</dbReference>
<proteinExistence type="predicted"/>
<dbReference type="InterPro" id="IPR035919">
    <property type="entry name" value="EAL_sf"/>
</dbReference>
<dbReference type="PROSITE" id="PS50112">
    <property type="entry name" value="PAS"/>
    <property type="match status" value="1"/>
</dbReference>
<evidence type="ECO:0000259" key="3">
    <source>
        <dbReference type="PROSITE" id="PS50883"/>
    </source>
</evidence>
<dbReference type="Gene3D" id="3.30.70.270">
    <property type="match status" value="1"/>
</dbReference>
<dbReference type="STRING" id="1856405.BFC17_20695"/>
<dbReference type="SUPFAM" id="SSF141868">
    <property type="entry name" value="EAL domain-like"/>
    <property type="match status" value="1"/>
</dbReference>
<dbReference type="SMART" id="SM00052">
    <property type="entry name" value="EAL"/>
    <property type="match status" value="1"/>
</dbReference>
<evidence type="ECO:0000259" key="2">
    <source>
        <dbReference type="PROSITE" id="PS50112"/>
    </source>
</evidence>
<dbReference type="NCBIfam" id="TIGR00254">
    <property type="entry name" value="GGDEF"/>
    <property type="match status" value="1"/>
</dbReference>
<feature type="domain" description="GGDEF" evidence="4">
    <location>
        <begin position="177"/>
        <end position="309"/>
    </location>
</feature>
<reference evidence="5 6" key="1">
    <citation type="submission" date="2016-09" db="EMBL/GenBank/DDBJ databases">
        <title>Alteromonas lipolytica, a new species isolated from sea water.</title>
        <authorList>
            <person name="Wu Y.-H."/>
            <person name="Cheng H."/>
            <person name="Xu X.-W."/>
        </authorList>
    </citation>
    <scope>NUCLEOTIDE SEQUENCE [LARGE SCALE GENOMIC DNA]</scope>
    <source>
        <strain evidence="5 6">JW12</strain>
    </source>
</reference>
<dbReference type="EMBL" id="MJIC01000014">
    <property type="protein sequence ID" value="OFI33976.1"/>
    <property type="molecule type" value="Genomic_DNA"/>
</dbReference>
<dbReference type="PROSITE" id="PS50887">
    <property type="entry name" value="GGDEF"/>
    <property type="match status" value="1"/>
</dbReference>
<dbReference type="AlphaFoldDB" id="A0A1E8FDY8"/>
<dbReference type="CDD" id="cd00130">
    <property type="entry name" value="PAS"/>
    <property type="match status" value="1"/>
</dbReference>
<dbReference type="InterPro" id="IPR000014">
    <property type="entry name" value="PAS"/>
</dbReference>
<comment type="caution">
    <text evidence="5">The sequence shown here is derived from an EMBL/GenBank/DDBJ whole genome shotgun (WGS) entry which is preliminary data.</text>
</comment>
<dbReference type="GO" id="GO:0003824">
    <property type="term" value="F:catalytic activity"/>
    <property type="evidence" value="ECO:0007669"/>
    <property type="project" value="UniProtKB-ARBA"/>
</dbReference>